<dbReference type="EMBL" id="CP097506">
    <property type="protein sequence ID" value="URD96762.1"/>
    <property type="molecule type" value="Genomic_DNA"/>
</dbReference>
<protein>
    <submittedName>
        <fullName evidence="1">Abscisic acid receptor</fullName>
    </submittedName>
</protein>
<evidence type="ECO:0000313" key="1">
    <source>
        <dbReference type="EMBL" id="URD96762.1"/>
    </source>
</evidence>
<sequence length="83" mass="9030">MQSPATMSLFTSPVAASPAMHEVMRRYHSRHKAPGQCGSANVLHVAAPLPVVWSLLRRFDRRRTTTGSLRDAGCAPGTAGWEE</sequence>
<dbReference type="InterPro" id="IPR023393">
    <property type="entry name" value="START-like_dom_sf"/>
</dbReference>
<keyword evidence="1" id="KW-0675">Receptor</keyword>
<keyword evidence="2" id="KW-1185">Reference proteome</keyword>
<gene>
    <name evidence="1" type="ORF">MUK42_31527</name>
</gene>
<name>A0A9E7FMI8_9LILI</name>
<proteinExistence type="predicted"/>
<dbReference type="AlphaFoldDB" id="A0A9E7FMI8"/>
<organism evidence="1 2">
    <name type="scientific">Musa troglodytarum</name>
    <name type="common">fe'i banana</name>
    <dbReference type="NCBI Taxonomy" id="320322"/>
    <lineage>
        <taxon>Eukaryota</taxon>
        <taxon>Viridiplantae</taxon>
        <taxon>Streptophyta</taxon>
        <taxon>Embryophyta</taxon>
        <taxon>Tracheophyta</taxon>
        <taxon>Spermatophyta</taxon>
        <taxon>Magnoliopsida</taxon>
        <taxon>Liliopsida</taxon>
        <taxon>Zingiberales</taxon>
        <taxon>Musaceae</taxon>
        <taxon>Musa</taxon>
    </lineage>
</organism>
<reference evidence="1" key="1">
    <citation type="submission" date="2022-05" db="EMBL/GenBank/DDBJ databases">
        <title>The Musa troglodytarum L. genome provides insights into the mechanism of non-climacteric behaviour and enrichment of carotenoids.</title>
        <authorList>
            <person name="Wang J."/>
        </authorList>
    </citation>
    <scope>NUCLEOTIDE SEQUENCE</scope>
    <source>
        <tissue evidence="1">Leaf</tissue>
    </source>
</reference>
<dbReference type="Gene3D" id="3.30.530.20">
    <property type="match status" value="1"/>
</dbReference>
<dbReference type="Proteomes" id="UP001055439">
    <property type="component" value="Chromosome 4"/>
</dbReference>
<evidence type="ECO:0000313" key="2">
    <source>
        <dbReference type="Proteomes" id="UP001055439"/>
    </source>
</evidence>
<accession>A0A9E7FMI8</accession>